<name>A0A831A103_ERWAM</name>
<gene>
    <name evidence="2" type="ORF">BN437_3156</name>
</gene>
<feature type="domain" description="Transposase IS4-like" evidence="1">
    <location>
        <begin position="4"/>
        <end position="61"/>
    </location>
</feature>
<reference evidence="2 3" key="1">
    <citation type="submission" date="2012-11" db="EMBL/GenBank/DDBJ databases">
        <authorList>
            <person name="Linke B."/>
        </authorList>
    </citation>
    <scope>NUCLEOTIDE SEQUENCE [LARGE SCALE GENOMIC DNA]</scope>
    <source>
        <strain evidence="3">CFBP 1232</strain>
    </source>
</reference>
<dbReference type="EMBL" id="CAPB01000037">
    <property type="protein sequence ID" value="CCO95062.1"/>
    <property type="molecule type" value="Genomic_DNA"/>
</dbReference>
<dbReference type="GO" id="GO:0003677">
    <property type="term" value="F:DNA binding"/>
    <property type="evidence" value="ECO:0007669"/>
    <property type="project" value="InterPro"/>
</dbReference>
<dbReference type="GO" id="GO:0004803">
    <property type="term" value="F:transposase activity"/>
    <property type="evidence" value="ECO:0007669"/>
    <property type="project" value="InterPro"/>
</dbReference>
<evidence type="ECO:0000313" key="2">
    <source>
        <dbReference type="EMBL" id="CCO95062.1"/>
    </source>
</evidence>
<evidence type="ECO:0000313" key="3">
    <source>
        <dbReference type="Proteomes" id="UP000013111"/>
    </source>
</evidence>
<dbReference type="Proteomes" id="UP000013111">
    <property type="component" value="Unassembled WGS sequence"/>
</dbReference>
<dbReference type="GO" id="GO:0006313">
    <property type="term" value="P:DNA transposition"/>
    <property type="evidence" value="ECO:0007669"/>
    <property type="project" value="InterPro"/>
</dbReference>
<reference evidence="2 3" key="2">
    <citation type="submission" date="2013-04" db="EMBL/GenBank/DDBJ databases">
        <title>Comparative genomics of 12 strains of Erwinia amylovora identifies a pan-genome with a large conserved core and provides insights into host specificity.</title>
        <authorList>
            <person name="Mann R.A."/>
            <person name="Smits T.H.M."/>
            <person name="Buehlmann A."/>
            <person name="Blom J."/>
            <person name="Goesmann A."/>
            <person name="Frey J.E."/>
            <person name="Plummer K.M."/>
            <person name="Beer S.V."/>
            <person name="Luck J."/>
            <person name="Duffy B."/>
            <person name="Rodoni B."/>
        </authorList>
    </citation>
    <scope>NUCLEOTIDE SEQUENCE [LARGE SCALE GENOMIC DNA]</scope>
    <source>
        <strain evidence="3">CFBP 1232</strain>
    </source>
</reference>
<dbReference type="AlphaFoldDB" id="A0A831A103"/>
<accession>A0A831A103</accession>
<dbReference type="InterPro" id="IPR002559">
    <property type="entry name" value="Transposase_11"/>
</dbReference>
<evidence type="ECO:0000259" key="1">
    <source>
        <dbReference type="Pfam" id="PF01609"/>
    </source>
</evidence>
<comment type="caution">
    <text evidence="2">The sequence shown here is derived from an EMBL/GenBank/DDBJ whole genome shotgun (WGS) entry which is preliminary data.</text>
</comment>
<protein>
    <submittedName>
        <fullName evidence="2">Putative transposase for transposon</fullName>
    </submittedName>
</protein>
<sequence>MAKQQGKERRRIGQQRHFSVDAKTHKIICADLSQNNVTYAEAFPGLIRQIHRKIRSAAADGSTGLKSMQKATVLWRISI</sequence>
<proteinExistence type="predicted"/>
<dbReference type="Pfam" id="PF01609">
    <property type="entry name" value="DDE_Tnp_1"/>
    <property type="match status" value="1"/>
</dbReference>
<organism evidence="2 3">
    <name type="scientific">Erwinia amylovora NBRC 12687 = CFBP 1232</name>
    <dbReference type="NCBI Taxonomy" id="1219359"/>
    <lineage>
        <taxon>Bacteria</taxon>
        <taxon>Pseudomonadati</taxon>
        <taxon>Pseudomonadota</taxon>
        <taxon>Gammaproteobacteria</taxon>
        <taxon>Enterobacterales</taxon>
        <taxon>Erwiniaceae</taxon>
        <taxon>Erwinia</taxon>
    </lineage>
</organism>